<feature type="domain" description="DUF1023" evidence="3">
    <location>
        <begin position="310"/>
        <end position="477"/>
    </location>
</feature>
<comment type="caution">
    <text evidence="4">The sequence shown here is derived from an EMBL/GenBank/DDBJ whole genome shotgun (WGS) entry which is preliminary data.</text>
</comment>
<sequence>MNDRVVIPANPPEAPELDVEPETIRGFARSLRSASAQIDDLGTFVGGSARIGDWQGSDAAAYHQDIAPIGHRADAMSLALRSVHQQADDHADEMDALVEERTDLEQRRGHAMQWISGLWQRSRDLGEDEVPALEADAARCQTACDTLADDVAGWLRRVRASERRMLQTFSRVATVEQVEKKYGGVPDPADEPLSRMPRGGMPEEVRAWWDGLTRDEQLAIISASPGSIGNLDGVPAWARGEANETSLTRDVAAWEMLEFNGSITDDERGWLENARSAQDALADTRSRVDPVTGEPLVSQLYLYDPAAFDGDGRVAVSVGDLDSAQNVSVSVPGLTTEMTSIGGNATNVRDLYEASRSMHPDQTTATLAWIGYDAPSGLDSGRVGFEGAATEGGSRLADTLDGLRASRDDPAHLTVIGHSYGSTTMGHGLTDHDVDVDEAVAIGSPGLGANAADVGDLDVPDGHFFVGRNSDDPVADLGDKGWVNKGDALGAGLGRDPAEDDFGGRRFQAEDVARGGPPDWWVDPTPGVPDTIVWEHSNSLDMHTGYYDPDTESLWNMSQVVTGHTGDEDLMRADHVHDPWYDGPRDPEADADIERPSTRQRVP</sequence>
<dbReference type="EMBL" id="SDKM01000001">
    <property type="protein sequence ID" value="RYP88972.1"/>
    <property type="molecule type" value="Genomic_DNA"/>
</dbReference>
<evidence type="ECO:0000259" key="3">
    <source>
        <dbReference type="Pfam" id="PF06259"/>
    </source>
</evidence>
<dbReference type="RefSeq" id="WP_134713013.1">
    <property type="nucleotide sequence ID" value="NZ_SDKM01000001.1"/>
</dbReference>
<proteinExistence type="predicted"/>
<dbReference type="Pfam" id="PF06259">
    <property type="entry name" value="Abhydrolase_8"/>
    <property type="match status" value="1"/>
</dbReference>
<dbReference type="AlphaFoldDB" id="A0A4Q4ZKR9"/>
<evidence type="ECO:0000256" key="2">
    <source>
        <dbReference type="SAM" id="MobiDB-lite"/>
    </source>
</evidence>
<dbReference type="OrthoDB" id="3259161at2"/>
<organism evidence="4 5">
    <name type="scientific">Nocardioides guangzhouensis</name>
    <dbReference type="NCBI Taxonomy" id="2497878"/>
    <lineage>
        <taxon>Bacteria</taxon>
        <taxon>Bacillati</taxon>
        <taxon>Actinomycetota</taxon>
        <taxon>Actinomycetes</taxon>
        <taxon>Propionibacteriales</taxon>
        <taxon>Nocardioidaceae</taxon>
        <taxon>Nocardioides</taxon>
    </lineage>
</organism>
<evidence type="ECO:0000256" key="1">
    <source>
        <dbReference type="SAM" id="Coils"/>
    </source>
</evidence>
<dbReference type="Proteomes" id="UP000295198">
    <property type="component" value="Unassembled WGS sequence"/>
</dbReference>
<evidence type="ECO:0000313" key="4">
    <source>
        <dbReference type="EMBL" id="RYP88972.1"/>
    </source>
</evidence>
<reference evidence="4 5" key="1">
    <citation type="submission" date="2019-01" db="EMBL/GenBank/DDBJ databases">
        <title>Nocardioides guangzhouensis sp. nov., an actinobacterium isolated from soil.</title>
        <authorList>
            <person name="Fu Y."/>
            <person name="Cai Y."/>
            <person name="Lin Z."/>
            <person name="Chen P."/>
        </authorList>
    </citation>
    <scope>NUCLEOTIDE SEQUENCE [LARGE SCALE GENOMIC DNA]</scope>
    <source>
        <strain evidence="4 5">130</strain>
    </source>
</reference>
<dbReference type="SUPFAM" id="SSF53474">
    <property type="entry name" value="alpha/beta-Hydrolases"/>
    <property type="match status" value="1"/>
</dbReference>
<keyword evidence="1" id="KW-0175">Coiled coil</keyword>
<keyword evidence="5" id="KW-1185">Reference proteome</keyword>
<dbReference type="InterPro" id="IPR029058">
    <property type="entry name" value="AB_hydrolase_fold"/>
</dbReference>
<gene>
    <name evidence="4" type="ORF">EKO23_00610</name>
</gene>
<feature type="region of interest" description="Disordered" evidence="2">
    <location>
        <begin position="575"/>
        <end position="603"/>
    </location>
</feature>
<feature type="coiled-coil region" evidence="1">
    <location>
        <begin position="80"/>
        <end position="107"/>
    </location>
</feature>
<dbReference type="InterPro" id="IPR010427">
    <property type="entry name" value="DUF1023"/>
</dbReference>
<evidence type="ECO:0000313" key="5">
    <source>
        <dbReference type="Proteomes" id="UP000295198"/>
    </source>
</evidence>
<name>A0A4Q4ZKR9_9ACTN</name>
<protein>
    <recommendedName>
        <fullName evidence="3">DUF1023 domain-containing protein</fullName>
    </recommendedName>
</protein>
<accession>A0A4Q4ZKR9</accession>
<feature type="compositionally biased region" description="Basic and acidic residues" evidence="2">
    <location>
        <begin position="575"/>
        <end position="597"/>
    </location>
</feature>